<dbReference type="Proteomes" id="UP000478052">
    <property type="component" value="Unassembled WGS sequence"/>
</dbReference>
<name>A0A6G0VP30_APHCR</name>
<keyword evidence="1" id="KW-0695">RNA-directed DNA polymerase</keyword>
<sequence length="82" mass="9421">MNVSNIKLLNTECNVCFIVTQLLKDALSAEEHITCSNNQCKNASKTHGYPSIIMRFKGDGFNLLQQDLIQYVEKKYKLRKIL</sequence>
<proteinExistence type="predicted"/>
<dbReference type="EMBL" id="VUJU01013722">
    <property type="protein sequence ID" value="KAF0703892.1"/>
    <property type="molecule type" value="Genomic_DNA"/>
</dbReference>
<comment type="caution">
    <text evidence="1">The sequence shown here is derived from an EMBL/GenBank/DDBJ whole genome shotgun (WGS) entry which is preliminary data.</text>
</comment>
<dbReference type="OrthoDB" id="7600614at2759"/>
<keyword evidence="2" id="KW-1185">Reference proteome</keyword>
<keyword evidence="1" id="KW-0808">Transferase</keyword>
<dbReference type="GO" id="GO:0003964">
    <property type="term" value="F:RNA-directed DNA polymerase activity"/>
    <property type="evidence" value="ECO:0007669"/>
    <property type="project" value="UniProtKB-KW"/>
</dbReference>
<dbReference type="AlphaFoldDB" id="A0A6G0VP30"/>
<keyword evidence="1" id="KW-0548">Nucleotidyltransferase</keyword>
<accession>A0A6G0VP30</accession>
<organism evidence="1 2">
    <name type="scientific">Aphis craccivora</name>
    <name type="common">Cowpea aphid</name>
    <dbReference type="NCBI Taxonomy" id="307492"/>
    <lineage>
        <taxon>Eukaryota</taxon>
        <taxon>Metazoa</taxon>
        <taxon>Ecdysozoa</taxon>
        <taxon>Arthropoda</taxon>
        <taxon>Hexapoda</taxon>
        <taxon>Insecta</taxon>
        <taxon>Pterygota</taxon>
        <taxon>Neoptera</taxon>
        <taxon>Paraneoptera</taxon>
        <taxon>Hemiptera</taxon>
        <taxon>Sternorrhyncha</taxon>
        <taxon>Aphidomorpha</taxon>
        <taxon>Aphidoidea</taxon>
        <taxon>Aphididae</taxon>
        <taxon>Aphidini</taxon>
        <taxon>Aphis</taxon>
        <taxon>Aphis</taxon>
    </lineage>
</organism>
<reference evidence="1 2" key="1">
    <citation type="submission" date="2019-08" db="EMBL/GenBank/DDBJ databases">
        <title>Whole genome of Aphis craccivora.</title>
        <authorList>
            <person name="Voronova N.V."/>
            <person name="Shulinski R.S."/>
            <person name="Bandarenka Y.V."/>
            <person name="Zhorov D.G."/>
            <person name="Warner D."/>
        </authorList>
    </citation>
    <scope>NUCLEOTIDE SEQUENCE [LARGE SCALE GENOMIC DNA]</scope>
    <source>
        <strain evidence="1">180601</strain>
        <tissue evidence="1">Whole Body</tissue>
    </source>
</reference>
<evidence type="ECO:0000313" key="1">
    <source>
        <dbReference type="EMBL" id="KAF0703892.1"/>
    </source>
</evidence>
<protein>
    <submittedName>
        <fullName evidence="1">Reverse transcriptase domain-containing protein</fullName>
    </submittedName>
</protein>
<evidence type="ECO:0000313" key="2">
    <source>
        <dbReference type="Proteomes" id="UP000478052"/>
    </source>
</evidence>
<gene>
    <name evidence="1" type="ORF">FWK35_00031785</name>
</gene>